<dbReference type="Gene3D" id="1.10.486.10">
    <property type="entry name" value="PCRA, domain 4"/>
    <property type="match status" value="1"/>
</dbReference>
<dbReference type="Pfam" id="PF00580">
    <property type="entry name" value="UvrD-helicase"/>
    <property type="match status" value="1"/>
</dbReference>
<dbReference type="SUPFAM" id="SSF52540">
    <property type="entry name" value="P-loop containing nucleoside triphosphate hydrolases"/>
    <property type="match status" value="1"/>
</dbReference>
<dbReference type="EC" id="5.6.2.4" evidence="13"/>
<evidence type="ECO:0000256" key="3">
    <source>
        <dbReference type="ARBA" id="ARBA00022741"/>
    </source>
</evidence>
<keyword evidence="6 15" id="KW-0347">Helicase</keyword>
<evidence type="ECO:0000259" key="16">
    <source>
        <dbReference type="PROSITE" id="PS51198"/>
    </source>
</evidence>
<keyword evidence="9" id="KW-0238">DNA-binding</keyword>
<feature type="binding site" evidence="15">
    <location>
        <begin position="7"/>
        <end position="14"/>
    </location>
    <ligand>
        <name>ATP</name>
        <dbReference type="ChEBI" id="CHEBI:30616"/>
    </ligand>
</feature>
<dbReference type="Pfam" id="PF12705">
    <property type="entry name" value="PDDEXK_1"/>
    <property type="match status" value="1"/>
</dbReference>
<dbReference type="InterPro" id="IPR013986">
    <property type="entry name" value="DExx_box_DNA_helicase_dom_sf"/>
</dbReference>
<sequence>MIRLVVAGPGTGKTTFITSEIRRLLEKGIDPSRILALTFTDKASQEMLGRLDEAMPLGYEPPWVSTFHSFCDRVLRQEGLEIGMDPAYKILSEPEAWLLLRRHLYDLPLDYYRPLGNPTKFLSALLNLFSRAKDEEVTPQNYLQWVNGLRHTASSKEEKEEMRKQVELARVYEAFQRLLLKNSYLDFGDLIIWTIKLFNDRPSILKRYRDQFTHIFVDEFQDTNSAQFSLIKLLVPSRNKSNSSNLSNLTVVGDDDQAIYKWRGASVSNILEFKKAYPDCRTSVLNTSYRLTDTLAQKSHQMIKNNNPDRLEVSLKNISKNLKTLKTGPDPVLLYARSAEEETELVLRKIVELVNTEGKNFSDFAILARANAHLDPFVAALKRHELPFQIVGNRGLFEQEEVAALLAVLRVIKDPADNISWYKVLNIPAFKISPERTLQLLATSQKESTPFVEILTREKIKALDVIRDLAKDAFKVSPSHLLFDFVRKSGYIKNLEEPPTLENQLKIENIALFFQKIQQFETEVKEPNVPELVDYLDLLIEAGESPAQAVIEDVDTINLMTTHAAKGLEFSVVFMVSLTADRFPTRQRSVALELPEHFVKEFRYLSRSRKDLPVEALAKAGHQQEERRLFYVGATRASERLFLSYAKSYGGVQEKRPSPFILELGVEVPALSGIERVAGIQAEIPAVRESAKREPDLKLLIPEKLSYSQLSDYETCPWRYRYKYVLRLPAPPTPPTSFGISLHETLREFEMRRINGEAVSLGQFLKMYREHFLSGGYRERKEKEAYFQRGQKLLTDFYQKHQQKLFPPFMVEKGFEIKLGGKTLAGRIDRIGKNAKGEFELIDFKGGETSQKEEGDLLKKAQKDDQLFLYTLAAKEALGITPKSVALFYLDGGKLIEANFSEKEIEKRTAEIEERIRKISRGDFEATPGPQCVWCPFNQICEFSEADRYR</sequence>
<dbReference type="GO" id="GO:0000725">
    <property type="term" value="P:recombinational repair"/>
    <property type="evidence" value="ECO:0007669"/>
    <property type="project" value="TreeGrafter"/>
</dbReference>
<evidence type="ECO:0000256" key="6">
    <source>
        <dbReference type="ARBA" id="ARBA00022806"/>
    </source>
</evidence>
<dbReference type="AlphaFoldDB" id="A0A0T5ZYB7"/>
<proteinExistence type="inferred from homology"/>
<protein>
    <recommendedName>
        <fullName evidence="13">DNA 3'-5' helicase</fullName>
        <ecNumber evidence="13">5.6.2.4</ecNumber>
    </recommendedName>
</protein>
<dbReference type="PROSITE" id="PS51217">
    <property type="entry name" value="UVRD_HELICASE_CTER"/>
    <property type="match status" value="1"/>
</dbReference>
<dbReference type="InterPro" id="IPR038726">
    <property type="entry name" value="PDDEXK_AddAB-type"/>
</dbReference>
<dbReference type="PANTHER" id="PTHR11070">
    <property type="entry name" value="UVRD / RECB / PCRA DNA HELICASE FAMILY MEMBER"/>
    <property type="match status" value="1"/>
</dbReference>
<organism evidence="18 19">
    <name type="scientific">candidate division WWE3 bacterium CSP1-7</name>
    <dbReference type="NCBI Taxonomy" id="1576480"/>
    <lineage>
        <taxon>Bacteria</taxon>
        <taxon>Katanobacteria</taxon>
    </lineage>
</organism>
<evidence type="ECO:0000256" key="5">
    <source>
        <dbReference type="ARBA" id="ARBA00022801"/>
    </source>
</evidence>
<dbReference type="InterPro" id="IPR011604">
    <property type="entry name" value="PDDEXK-like_dom_sf"/>
</dbReference>
<evidence type="ECO:0000256" key="1">
    <source>
        <dbReference type="ARBA" id="ARBA00009922"/>
    </source>
</evidence>
<comment type="catalytic activity">
    <reaction evidence="12">
        <text>Couples ATP hydrolysis with the unwinding of duplex DNA by translocating in the 3'-5' direction.</text>
        <dbReference type="EC" id="5.6.2.4"/>
    </reaction>
</comment>
<reference evidence="18 19" key="1">
    <citation type="submission" date="2015-05" db="EMBL/GenBank/DDBJ databases">
        <title>Critical biogeochemical functions in the subsurface are associated with bacteria from new phyla and little studied lineages.</title>
        <authorList>
            <person name="Hug L.A."/>
            <person name="Thomas B.C."/>
            <person name="Sharon I."/>
            <person name="Brown C.T."/>
            <person name="Sharma R."/>
            <person name="Hettich R.L."/>
            <person name="Wilkins M.J."/>
            <person name="Williams K.H."/>
            <person name="Singh A."/>
            <person name="Banfield J.F."/>
        </authorList>
    </citation>
    <scope>NUCLEOTIDE SEQUENCE [LARGE SCALE GENOMIC DNA]</scope>
    <source>
        <strain evidence="18">CSP1-7</strain>
    </source>
</reference>
<dbReference type="Gene3D" id="3.40.50.300">
    <property type="entry name" value="P-loop containing nucleotide triphosphate hydrolases"/>
    <property type="match status" value="2"/>
</dbReference>
<evidence type="ECO:0000256" key="9">
    <source>
        <dbReference type="ARBA" id="ARBA00023125"/>
    </source>
</evidence>
<accession>A0A0T5ZYB7</accession>
<evidence type="ECO:0000256" key="8">
    <source>
        <dbReference type="ARBA" id="ARBA00022840"/>
    </source>
</evidence>
<keyword evidence="4" id="KW-0227">DNA damage</keyword>
<keyword evidence="5 15" id="KW-0378">Hydrolase</keyword>
<evidence type="ECO:0000256" key="11">
    <source>
        <dbReference type="ARBA" id="ARBA00023235"/>
    </source>
</evidence>
<dbReference type="InterPro" id="IPR014017">
    <property type="entry name" value="DNA_helicase_UvrD-like_C"/>
</dbReference>
<dbReference type="GO" id="GO:0043138">
    <property type="term" value="F:3'-5' DNA helicase activity"/>
    <property type="evidence" value="ECO:0007669"/>
    <property type="project" value="UniProtKB-EC"/>
</dbReference>
<evidence type="ECO:0000256" key="14">
    <source>
        <dbReference type="ARBA" id="ARBA00048988"/>
    </source>
</evidence>
<dbReference type="PROSITE" id="PS51198">
    <property type="entry name" value="UVRD_HELICASE_ATP_BIND"/>
    <property type="match status" value="1"/>
</dbReference>
<evidence type="ECO:0000256" key="2">
    <source>
        <dbReference type="ARBA" id="ARBA00022722"/>
    </source>
</evidence>
<keyword evidence="3 15" id="KW-0547">Nucleotide-binding</keyword>
<dbReference type="Gene3D" id="1.10.10.160">
    <property type="match status" value="1"/>
</dbReference>
<dbReference type="STRING" id="1576480.XU08_C0001G0211"/>
<keyword evidence="7" id="KW-0269">Exonuclease</keyword>
<keyword evidence="8 15" id="KW-0067">ATP-binding</keyword>
<feature type="domain" description="UvrD-like helicase ATP-binding" evidence="16">
    <location>
        <begin position="1"/>
        <end position="292"/>
    </location>
</feature>
<evidence type="ECO:0000256" key="7">
    <source>
        <dbReference type="ARBA" id="ARBA00022839"/>
    </source>
</evidence>
<dbReference type="Pfam" id="PF13361">
    <property type="entry name" value="UvrD_C"/>
    <property type="match status" value="1"/>
</dbReference>
<dbReference type="GO" id="GO:0004527">
    <property type="term" value="F:exonuclease activity"/>
    <property type="evidence" value="ECO:0007669"/>
    <property type="project" value="UniProtKB-KW"/>
</dbReference>
<dbReference type="GO" id="GO:0005524">
    <property type="term" value="F:ATP binding"/>
    <property type="evidence" value="ECO:0007669"/>
    <property type="project" value="UniProtKB-UniRule"/>
</dbReference>
<comment type="caution">
    <text evidence="18">The sequence shown here is derived from an EMBL/GenBank/DDBJ whole genome shotgun (WGS) entry which is preliminary data.</text>
</comment>
<comment type="catalytic activity">
    <reaction evidence="14">
        <text>ATP + H2O = ADP + phosphate + H(+)</text>
        <dbReference type="Rhea" id="RHEA:13065"/>
        <dbReference type="ChEBI" id="CHEBI:15377"/>
        <dbReference type="ChEBI" id="CHEBI:15378"/>
        <dbReference type="ChEBI" id="CHEBI:30616"/>
        <dbReference type="ChEBI" id="CHEBI:43474"/>
        <dbReference type="ChEBI" id="CHEBI:456216"/>
        <dbReference type="EC" id="5.6.2.4"/>
    </reaction>
</comment>
<evidence type="ECO:0000259" key="17">
    <source>
        <dbReference type="PROSITE" id="PS51217"/>
    </source>
</evidence>
<dbReference type="InterPro" id="IPR027417">
    <property type="entry name" value="P-loop_NTPase"/>
</dbReference>
<dbReference type="CDD" id="cd17932">
    <property type="entry name" value="DEXQc_UvrD"/>
    <property type="match status" value="1"/>
</dbReference>
<evidence type="ECO:0000256" key="15">
    <source>
        <dbReference type="PROSITE-ProRule" id="PRU00560"/>
    </source>
</evidence>
<gene>
    <name evidence="18" type="ORF">XU08_C0001G0211</name>
</gene>
<dbReference type="Gene3D" id="3.90.320.10">
    <property type="match status" value="1"/>
</dbReference>
<evidence type="ECO:0000256" key="13">
    <source>
        <dbReference type="ARBA" id="ARBA00034808"/>
    </source>
</evidence>
<dbReference type="Proteomes" id="UP000051297">
    <property type="component" value="Unassembled WGS sequence"/>
</dbReference>
<dbReference type="GO" id="GO:0003677">
    <property type="term" value="F:DNA binding"/>
    <property type="evidence" value="ECO:0007669"/>
    <property type="project" value="UniProtKB-KW"/>
</dbReference>
<dbReference type="InterPro" id="IPR014016">
    <property type="entry name" value="UvrD-like_ATP-bd"/>
</dbReference>
<keyword evidence="2" id="KW-0540">Nuclease</keyword>
<evidence type="ECO:0000256" key="4">
    <source>
        <dbReference type="ARBA" id="ARBA00022763"/>
    </source>
</evidence>
<name>A0A0T5ZYB7_UNCKA</name>
<evidence type="ECO:0000256" key="12">
    <source>
        <dbReference type="ARBA" id="ARBA00034617"/>
    </source>
</evidence>
<evidence type="ECO:0000256" key="10">
    <source>
        <dbReference type="ARBA" id="ARBA00023204"/>
    </source>
</evidence>
<dbReference type="EMBL" id="LDXK01000001">
    <property type="protein sequence ID" value="KRT67801.1"/>
    <property type="molecule type" value="Genomic_DNA"/>
</dbReference>
<feature type="domain" description="UvrD-like helicase C-terminal" evidence="17">
    <location>
        <begin position="301"/>
        <end position="567"/>
    </location>
</feature>
<comment type="similarity">
    <text evidence="1">Belongs to the helicase family. UvrD subfamily.</text>
</comment>
<dbReference type="PANTHER" id="PTHR11070:SF2">
    <property type="entry name" value="ATP-DEPENDENT DNA HELICASE SRS2"/>
    <property type="match status" value="1"/>
</dbReference>
<dbReference type="InterPro" id="IPR000212">
    <property type="entry name" value="DNA_helicase_UvrD/REP"/>
</dbReference>
<keyword evidence="11" id="KW-0413">Isomerase</keyword>
<keyword evidence="10" id="KW-0234">DNA repair</keyword>
<evidence type="ECO:0000313" key="18">
    <source>
        <dbReference type="EMBL" id="KRT67801.1"/>
    </source>
</evidence>
<evidence type="ECO:0000313" key="19">
    <source>
        <dbReference type="Proteomes" id="UP000051297"/>
    </source>
</evidence>